<sequence length="75" mass="8431">MEFDADGKHWTARLALRLSAREAAAGLEPAVYGPDADACVRETVRQDRLWAEFPLRTHDRDAARRRLHYLAGGAL</sequence>
<accession>A0ABV4QEW2</accession>
<proteinExistence type="predicted"/>
<organism evidence="1 2">
    <name type="scientific">Actinomadura monticuli</name>
    <dbReference type="NCBI Taxonomy" id="3097367"/>
    <lineage>
        <taxon>Bacteria</taxon>
        <taxon>Bacillati</taxon>
        <taxon>Actinomycetota</taxon>
        <taxon>Actinomycetes</taxon>
        <taxon>Streptosporangiales</taxon>
        <taxon>Thermomonosporaceae</taxon>
        <taxon>Actinomadura</taxon>
    </lineage>
</organism>
<name>A0ABV4QEW2_9ACTN</name>
<reference evidence="1 2" key="1">
    <citation type="submission" date="2023-11" db="EMBL/GenBank/DDBJ databases">
        <title>Actinomadura monticuli sp. nov., isolated from volcanic ash.</title>
        <authorList>
            <person name="Lee S.D."/>
            <person name="Yang H."/>
            <person name="Kim I.S."/>
        </authorList>
    </citation>
    <scope>NUCLEOTIDE SEQUENCE [LARGE SCALE GENOMIC DNA]</scope>
    <source>
        <strain evidence="1 2">DLS-62</strain>
    </source>
</reference>
<evidence type="ECO:0000313" key="2">
    <source>
        <dbReference type="Proteomes" id="UP001569963"/>
    </source>
</evidence>
<comment type="caution">
    <text evidence="1">The sequence shown here is derived from an EMBL/GenBank/DDBJ whole genome shotgun (WGS) entry which is preliminary data.</text>
</comment>
<protein>
    <submittedName>
        <fullName evidence="1">Uncharacterized protein</fullName>
    </submittedName>
</protein>
<keyword evidence="2" id="KW-1185">Reference proteome</keyword>
<dbReference type="Proteomes" id="UP001569963">
    <property type="component" value="Unassembled WGS sequence"/>
</dbReference>
<gene>
    <name evidence="1" type="ORF">SM611_21660</name>
</gene>
<dbReference type="EMBL" id="JAXCEI010000009">
    <property type="protein sequence ID" value="MFA1541543.1"/>
    <property type="molecule type" value="Genomic_DNA"/>
</dbReference>
<dbReference type="RefSeq" id="WP_371951700.1">
    <property type="nucleotide sequence ID" value="NZ_JAXCEI010000009.1"/>
</dbReference>
<evidence type="ECO:0000313" key="1">
    <source>
        <dbReference type="EMBL" id="MFA1541543.1"/>
    </source>
</evidence>